<comment type="caution">
    <text evidence="2">The sequence shown here is derived from an EMBL/GenBank/DDBJ whole genome shotgun (WGS) entry which is preliminary data.</text>
</comment>
<dbReference type="EMBL" id="BMXF01000002">
    <property type="protein sequence ID" value="GHB72024.1"/>
    <property type="molecule type" value="Genomic_DNA"/>
</dbReference>
<dbReference type="AlphaFoldDB" id="A0A8J3D450"/>
<dbReference type="Proteomes" id="UP000598271">
    <property type="component" value="Unassembled WGS sequence"/>
</dbReference>
<feature type="chain" id="PRO_5035231694" evidence="1">
    <location>
        <begin position="23"/>
        <end position="134"/>
    </location>
</feature>
<evidence type="ECO:0000313" key="3">
    <source>
        <dbReference type="Proteomes" id="UP000598271"/>
    </source>
</evidence>
<name>A0A8J3D450_9BACT</name>
<dbReference type="RefSeq" id="WP_189565036.1">
    <property type="nucleotide sequence ID" value="NZ_BMXF01000002.1"/>
</dbReference>
<sequence>MKNVKKMLAVALCSLMMFPAVASDNNVDNQQRKPHTFEVGMYRVKDSLKMRLLLEKKAGEKVMVRLLNPQGQVLHEEVVGKRQEKYGRNFDFSQIKDGRYTIEITNRDEVVKRSVNLTTTDLVETPARTLVALN</sequence>
<evidence type="ECO:0000313" key="2">
    <source>
        <dbReference type="EMBL" id="GHB72024.1"/>
    </source>
</evidence>
<proteinExistence type="predicted"/>
<feature type="signal peptide" evidence="1">
    <location>
        <begin position="1"/>
        <end position="22"/>
    </location>
</feature>
<gene>
    <name evidence="2" type="ORF">GCM10007390_27550</name>
</gene>
<organism evidence="2 3">
    <name type="scientific">Persicitalea jodogahamensis</name>
    <dbReference type="NCBI Taxonomy" id="402147"/>
    <lineage>
        <taxon>Bacteria</taxon>
        <taxon>Pseudomonadati</taxon>
        <taxon>Bacteroidota</taxon>
        <taxon>Cytophagia</taxon>
        <taxon>Cytophagales</taxon>
        <taxon>Spirosomataceae</taxon>
        <taxon>Persicitalea</taxon>
    </lineage>
</organism>
<evidence type="ECO:0000256" key="1">
    <source>
        <dbReference type="SAM" id="SignalP"/>
    </source>
</evidence>
<reference evidence="2 3" key="1">
    <citation type="journal article" date="2014" name="Int. J. Syst. Evol. Microbiol.">
        <title>Complete genome sequence of Corynebacterium casei LMG S-19264T (=DSM 44701T), isolated from a smear-ripened cheese.</title>
        <authorList>
            <consortium name="US DOE Joint Genome Institute (JGI-PGF)"/>
            <person name="Walter F."/>
            <person name="Albersmeier A."/>
            <person name="Kalinowski J."/>
            <person name="Ruckert C."/>
        </authorList>
    </citation>
    <scope>NUCLEOTIDE SEQUENCE [LARGE SCALE GENOMIC DNA]</scope>
    <source>
        <strain evidence="2 3">KCTC 12866</strain>
    </source>
</reference>
<protein>
    <submittedName>
        <fullName evidence="2">Uncharacterized protein</fullName>
    </submittedName>
</protein>
<keyword evidence="3" id="KW-1185">Reference proteome</keyword>
<keyword evidence="1" id="KW-0732">Signal</keyword>
<accession>A0A8J3D450</accession>